<dbReference type="SMART" id="SM00911">
    <property type="entry name" value="HWE_HK"/>
    <property type="match status" value="1"/>
</dbReference>
<gene>
    <name evidence="9" type="ORF">FY036_15190</name>
</gene>
<dbReference type="InterPro" id="IPR011006">
    <property type="entry name" value="CheY-like_superfamily"/>
</dbReference>
<evidence type="ECO:0000256" key="6">
    <source>
        <dbReference type="ARBA" id="ARBA00022777"/>
    </source>
</evidence>
<evidence type="ECO:0000256" key="4">
    <source>
        <dbReference type="ARBA" id="ARBA00022679"/>
    </source>
</evidence>
<reference evidence="9 10" key="1">
    <citation type="submission" date="2019-08" db="EMBL/GenBank/DDBJ databases">
        <authorList>
            <person name="Seo Y.L."/>
        </authorList>
    </citation>
    <scope>NUCLEOTIDE SEQUENCE [LARGE SCALE GENOMIC DNA]</scope>
    <source>
        <strain evidence="9 10">MaA-C15</strain>
    </source>
</reference>
<evidence type="ECO:0000259" key="8">
    <source>
        <dbReference type="SMART" id="SM00911"/>
    </source>
</evidence>
<dbReference type="Gene3D" id="3.40.50.2300">
    <property type="match status" value="1"/>
</dbReference>
<organism evidence="9 10">
    <name type="scientific">Neoaquamicrobium microcysteis</name>
    <dbReference type="NCBI Taxonomy" id="2682781"/>
    <lineage>
        <taxon>Bacteria</taxon>
        <taxon>Pseudomonadati</taxon>
        <taxon>Pseudomonadota</taxon>
        <taxon>Alphaproteobacteria</taxon>
        <taxon>Hyphomicrobiales</taxon>
        <taxon>Phyllobacteriaceae</taxon>
        <taxon>Neoaquamicrobium</taxon>
    </lineage>
</organism>
<dbReference type="RefSeq" id="WP_148915579.1">
    <property type="nucleotide sequence ID" value="NZ_VSZS01000064.1"/>
</dbReference>
<dbReference type="OrthoDB" id="7991996at2"/>
<keyword evidence="3" id="KW-0597">Phosphoprotein</keyword>
<protein>
    <recommendedName>
        <fullName evidence="2">histidine kinase</fullName>
        <ecNumber evidence="2">2.7.13.3</ecNumber>
    </recommendedName>
</protein>
<dbReference type="Gene3D" id="3.30.565.10">
    <property type="entry name" value="Histidine kinase-like ATPase, C-terminal domain"/>
    <property type="match status" value="1"/>
</dbReference>
<sequence>MMHDAVVLAPSGRDARVARDIIAGGGFKALVAESLADALAVFEQSLCLVVTEEALLSEDRAELAAWMENQPTWSDYPVVLLSTRGVPQDTRLEFLDVHAINLERPFSPQALVSAVRSAGRARKRQLEVRSFIENQARIEDRQRLLIRELHHRVKNTLSNVQAVLGATARSAGSIDEFYAAFSERITSLARTHTFLTDDYWQVASLQQMLESELSHFASHPKQIMLAGPKVELVADIAVPLGMAFHELASNSAKYGSLTNGAGSLSVSWDISDEDDGRCLKLEWVEKGGPSVHPPERKGFGTVLLHKVLTIQCEADVETVYDESGFILRLELPLKRDRLVPQYELA</sequence>
<keyword evidence="10" id="KW-1185">Reference proteome</keyword>
<dbReference type="EC" id="2.7.13.3" evidence="2"/>
<evidence type="ECO:0000256" key="1">
    <source>
        <dbReference type="ARBA" id="ARBA00000085"/>
    </source>
</evidence>
<dbReference type="GO" id="GO:0005524">
    <property type="term" value="F:ATP binding"/>
    <property type="evidence" value="ECO:0007669"/>
    <property type="project" value="UniProtKB-KW"/>
</dbReference>
<evidence type="ECO:0000256" key="5">
    <source>
        <dbReference type="ARBA" id="ARBA00022741"/>
    </source>
</evidence>
<dbReference type="Pfam" id="PF07536">
    <property type="entry name" value="HWE_HK"/>
    <property type="match status" value="1"/>
</dbReference>
<dbReference type="AlphaFoldDB" id="A0A5D4GTD5"/>
<dbReference type="InterPro" id="IPR036890">
    <property type="entry name" value="HATPase_C_sf"/>
</dbReference>
<dbReference type="SUPFAM" id="SSF52172">
    <property type="entry name" value="CheY-like"/>
    <property type="match status" value="1"/>
</dbReference>
<dbReference type="GO" id="GO:0004673">
    <property type="term" value="F:protein histidine kinase activity"/>
    <property type="evidence" value="ECO:0007669"/>
    <property type="project" value="UniProtKB-EC"/>
</dbReference>
<comment type="caution">
    <text evidence="9">The sequence shown here is derived from an EMBL/GenBank/DDBJ whole genome shotgun (WGS) entry which is preliminary data.</text>
</comment>
<name>A0A5D4GTD5_9HYPH</name>
<keyword evidence="4" id="KW-0808">Transferase</keyword>
<comment type="catalytic activity">
    <reaction evidence="1">
        <text>ATP + protein L-histidine = ADP + protein N-phospho-L-histidine.</text>
        <dbReference type="EC" id="2.7.13.3"/>
    </reaction>
</comment>
<evidence type="ECO:0000313" key="10">
    <source>
        <dbReference type="Proteomes" id="UP000323258"/>
    </source>
</evidence>
<proteinExistence type="predicted"/>
<dbReference type="EMBL" id="VSZS01000064">
    <property type="protein sequence ID" value="TYR31608.1"/>
    <property type="molecule type" value="Genomic_DNA"/>
</dbReference>
<evidence type="ECO:0000256" key="3">
    <source>
        <dbReference type="ARBA" id="ARBA00022553"/>
    </source>
</evidence>
<keyword evidence="5" id="KW-0547">Nucleotide-binding</keyword>
<accession>A0A5D4GTD5</accession>
<dbReference type="PANTHER" id="PTHR41523">
    <property type="entry name" value="TWO-COMPONENT SYSTEM SENSOR PROTEIN"/>
    <property type="match status" value="1"/>
</dbReference>
<feature type="domain" description="Signal transduction histidine kinase HWE region" evidence="8">
    <location>
        <begin position="148"/>
        <end position="229"/>
    </location>
</feature>
<dbReference type="InterPro" id="IPR011102">
    <property type="entry name" value="Sig_transdc_His_kinase_HWE"/>
</dbReference>
<evidence type="ECO:0000313" key="9">
    <source>
        <dbReference type="EMBL" id="TYR31608.1"/>
    </source>
</evidence>
<dbReference type="Proteomes" id="UP000323258">
    <property type="component" value="Unassembled WGS sequence"/>
</dbReference>
<evidence type="ECO:0000256" key="2">
    <source>
        <dbReference type="ARBA" id="ARBA00012438"/>
    </source>
</evidence>
<dbReference type="PANTHER" id="PTHR41523:SF8">
    <property type="entry name" value="ETHYLENE RESPONSE SENSOR PROTEIN"/>
    <property type="match status" value="1"/>
</dbReference>
<keyword evidence="7" id="KW-0067">ATP-binding</keyword>
<reference evidence="9 10" key="2">
    <citation type="submission" date="2019-09" db="EMBL/GenBank/DDBJ databases">
        <title>Mesorhizobium sp. MaA-C15 isolated from Microcystis aeruginosa.</title>
        <authorList>
            <person name="Jeong S.E."/>
            <person name="Jin H.M."/>
            <person name="Jeon C.O."/>
        </authorList>
    </citation>
    <scope>NUCLEOTIDE SEQUENCE [LARGE SCALE GENOMIC DNA]</scope>
    <source>
        <strain evidence="9 10">MaA-C15</strain>
    </source>
</reference>
<evidence type="ECO:0000256" key="7">
    <source>
        <dbReference type="ARBA" id="ARBA00022840"/>
    </source>
</evidence>
<keyword evidence="6 9" id="KW-0418">Kinase</keyword>